<name>A0A518BPR5_9BACT</name>
<proteinExistence type="predicted"/>
<evidence type="ECO:0000256" key="4">
    <source>
        <dbReference type="ARBA" id="ARBA00022679"/>
    </source>
</evidence>
<keyword evidence="11" id="KW-1185">Reference proteome</keyword>
<evidence type="ECO:0000256" key="6">
    <source>
        <dbReference type="ARBA" id="ARBA00022989"/>
    </source>
</evidence>
<organism evidence="10 11">
    <name type="scientific">Engelhardtia mirabilis</name>
    <dbReference type="NCBI Taxonomy" id="2528011"/>
    <lineage>
        <taxon>Bacteria</taxon>
        <taxon>Pseudomonadati</taxon>
        <taxon>Planctomycetota</taxon>
        <taxon>Planctomycetia</taxon>
        <taxon>Planctomycetia incertae sedis</taxon>
        <taxon>Engelhardtia</taxon>
    </lineage>
</organism>
<dbReference type="SUPFAM" id="SSF48452">
    <property type="entry name" value="TPR-like"/>
    <property type="match status" value="1"/>
</dbReference>
<dbReference type="InterPro" id="IPR038731">
    <property type="entry name" value="RgtA/B/C-like"/>
</dbReference>
<dbReference type="GO" id="GO:0005886">
    <property type="term" value="C:plasma membrane"/>
    <property type="evidence" value="ECO:0007669"/>
    <property type="project" value="UniProtKB-SubCell"/>
</dbReference>
<keyword evidence="3 10" id="KW-0328">Glycosyltransferase</keyword>
<dbReference type="KEGG" id="pbap:Pla133_40700"/>
<keyword evidence="5 8" id="KW-0812">Transmembrane</keyword>
<dbReference type="AlphaFoldDB" id="A0A518BPR5"/>
<feature type="transmembrane region" description="Helical" evidence="8">
    <location>
        <begin position="358"/>
        <end position="377"/>
    </location>
</feature>
<dbReference type="Proteomes" id="UP000316921">
    <property type="component" value="Chromosome"/>
</dbReference>
<protein>
    <submittedName>
        <fullName evidence="10">Undecaprenyl phosphate-alpha-4-amino-4-deoxy-L-arabinose arabinosyl transferase</fullName>
        <ecNumber evidence="10">2.4.2.43</ecNumber>
    </submittedName>
</protein>
<dbReference type="RefSeq" id="WP_419191751.1">
    <property type="nucleotide sequence ID" value="NZ_CP036287.1"/>
</dbReference>
<keyword evidence="6 8" id="KW-1133">Transmembrane helix</keyword>
<evidence type="ECO:0000256" key="3">
    <source>
        <dbReference type="ARBA" id="ARBA00022676"/>
    </source>
</evidence>
<reference evidence="10 11" key="1">
    <citation type="submission" date="2019-02" db="EMBL/GenBank/DDBJ databases">
        <title>Deep-cultivation of Planctomycetes and their phenomic and genomic characterization uncovers novel biology.</title>
        <authorList>
            <person name="Wiegand S."/>
            <person name="Jogler M."/>
            <person name="Boedeker C."/>
            <person name="Pinto D."/>
            <person name="Vollmers J."/>
            <person name="Rivas-Marin E."/>
            <person name="Kohn T."/>
            <person name="Peeters S.H."/>
            <person name="Heuer A."/>
            <person name="Rast P."/>
            <person name="Oberbeckmann S."/>
            <person name="Bunk B."/>
            <person name="Jeske O."/>
            <person name="Meyerdierks A."/>
            <person name="Storesund J.E."/>
            <person name="Kallscheuer N."/>
            <person name="Luecker S."/>
            <person name="Lage O.M."/>
            <person name="Pohl T."/>
            <person name="Merkel B.J."/>
            <person name="Hornburger P."/>
            <person name="Mueller R.-W."/>
            <person name="Bruemmer F."/>
            <person name="Labrenz M."/>
            <person name="Spormann A.M."/>
            <person name="Op den Camp H."/>
            <person name="Overmann J."/>
            <person name="Amann R."/>
            <person name="Jetten M.S.M."/>
            <person name="Mascher T."/>
            <person name="Medema M.H."/>
            <person name="Devos D.P."/>
            <person name="Kaster A.-K."/>
            <person name="Ovreas L."/>
            <person name="Rohde M."/>
            <person name="Galperin M.Y."/>
            <person name="Jogler C."/>
        </authorList>
    </citation>
    <scope>NUCLEOTIDE SEQUENCE [LARGE SCALE GENOMIC DNA]</scope>
    <source>
        <strain evidence="10 11">Pla133</strain>
    </source>
</reference>
<feature type="transmembrane region" description="Helical" evidence="8">
    <location>
        <begin position="389"/>
        <end position="409"/>
    </location>
</feature>
<evidence type="ECO:0000256" key="2">
    <source>
        <dbReference type="ARBA" id="ARBA00022475"/>
    </source>
</evidence>
<feature type="transmembrane region" description="Helical" evidence="8">
    <location>
        <begin position="175"/>
        <end position="203"/>
    </location>
</feature>
<gene>
    <name evidence="10" type="primary">arnT_2</name>
    <name evidence="10" type="ORF">Pla133_40700</name>
</gene>
<dbReference type="GO" id="GO:0103015">
    <property type="term" value="F:4-amino-4-deoxy-L-arabinose transferase activity"/>
    <property type="evidence" value="ECO:0007669"/>
    <property type="project" value="UniProtKB-EC"/>
</dbReference>
<evidence type="ECO:0000256" key="5">
    <source>
        <dbReference type="ARBA" id="ARBA00022692"/>
    </source>
</evidence>
<keyword evidence="7 8" id="KW-0472">Membrane</keyword>
<dbReference type="EC" id="2.4.2.43" evidence="10"/>
<feature type="transmembrane region" description="Helical" evidence="8">
    <location>
        <begin position="144"/>
        <end position="163"/>
    </location>
</feature>
<dbReference type="PANTHER" id="PTHR33908">
    <property type="entry name" value="MANNOSYLTRANSFERASE YKCB-RELATED"/>
    <property type="match status" value="1"/>
</dbReference>
<dbReference type="InterPro" id="IPR050297">
    <property type="entry name" value="LipidA_mod_glycosyltrf_83"/>
</dbReference>
<sequence>MSAPEPGRGALIGALVVFVVGLALRLAVLVQVEAHYPLADRPVIDEASYETWALEIAGGDWIGDEVFFQEPLYPYWIASVYTVLGPERHGLRVVQALSGALVAAGVFGLTRRLFGPAAGWLAGLGFAVHRAGLFMPALLLKPNLFLPLLLGLAALLALGLAPPPVERRSALRRSLGLGCLAGLGALLRGNMVLLLPILVAWPAAAVWRRDGARRALALAAATAVGVLAILGPVATRNWVVGGDLALTTSGAGTNLYGGNNAQNPYGRATEFDWVRGIPQFEAADWAHEAERRVGHELAPSEVSSFWLGETLRSIAADPSLHARILWNKLRLTLGAYEVPDNHSLDWAATYVPLLSPLVPGYALWGSLGLAGLLLFVLERGRGARRGGGAALAILYLLYLGTIVATVTSMRARLPLVPLLLPFAGYLVTRFLAADRDPKRLLAAVAIGAAATLIPVFDAHELQQDLDKREFNLAVYSVEAGELERAESIATGLARRYPGTSRVETLLAELESRRAFASLEDPEGDRAQAQSLLQKALGRLRLVVEHPQTNQRERFRANALAAWIQLQLGNGPAAARRFSDALEFDPADEALRFGFANALHLEGHVDEALEQLRLLEPTPQVLARIAELTGQ</sequence>
<evidence type="ECO:0000256" key="7">
    <source>
        <dbReference type="ARBA" id="ARBA00023136"/>
    </source>
</evidence>
<evidence type="ECO:0000313" key="11">
    <source>
        <dbReference type="Proteomes" id="UP000316921"/>
    </source>
</evidence>
<feature type="domain" description="Glycosyltransferase RgtA/B/C/D-like" evidence="9">
    <location>
        <begin position="71"/>
        <end position="228"/>
    </location>
</feature>
<dbReference type="EMBL" id="CP036287">
    <property type="protein sequence ID" value="QDU68955.1"/>
    <property type="molecule type" value="Genomic_DNA"/>
</dbReference>
<feature type="transmembrane region" description="Helical" evidence="8">
    <location>
        <begin position="215"/>
        <end position="234"/>
    </location>
</feature>
<dbReference type="PANTHER" id="PTHR33908:SF11">
    <property type="entry name" value="MEMBRANE PROTEIN"/>
    <property type="match status" value="1"/>
</dbReference>
<feature type="transmembrane region" description="Helical" evidence="8">
    <location>
        <begin position="439"/>
        <end position="456"/>
    </location>
</feature>
<dbReference type="GO" id="GO:0009103">
    <property type="term" value="P:lipopolysaccharide biosynthetic process"/>
    <property type="evidence" value="ECO:0007669"/>
    <property type="project" value="UniProtKB-ARBA"/>
</dbReference>
<keyword evidence="2" id="KW-1003">Cell membrane</keyword>
<evidence type="ECO:0000259" key="9">
    <source>
        <dbReference type="Pfam" id="PF13231"/>
    </source>
</evidence>
<comment type="subcellular location">
    <subcellularLocation>
        <location evidence="1">Cell membrane</location>
        <topology evidence="1">Multi-pass membrane protein</topology>
    </subcellularLocation>
</comment>
<dbReference type="Gene3D" id="1.25.40.10">
    <property type="entry name" value="Tetratricopeptide repeat domain"/>
    <property type="match status" value="1"/>
</dbReference>
<evidence type="ECO:0000256" key="8">
    <source>
        <dbReference type="SAM" id="Phobius"/>
    </source>
</evidence>
<keyword evidence="4 10" id="KW-0808">Transferase</keyword>
<feature type="transmembrane region" description="Helical" evidence="8">
    <location>
        <begin position="12"/>
        <end position="32"/>
    </location>
</feature>
<dbReference type="InterPro" id="IPR011990">
    <property type="entry name" value="TPR-like_helical_dom_sf"/>
</dbReference>
<evidence type="ECO:0000313" key="10">
    <source>
        <dbReference type="EMBL" id="QDU68955.1"/>
    </source>
</evidence>
<accession>A0A518BPR5</accession>
<dbReference type="Pfam" id="PF13231">
    <property type="entry name" value="PMT_2"/>
    <property type="match status" value="1"/>
</dbReference>
<evidence type="ECO:0000256" key="1">
    <source>
        <dbReference type="ARBA" id="ARBA00004651"/>
    </source>
</evidence>
<feature type="transmembrane region" description="Helical" evidence="8">
    <location>
        <begin position="415"/>
        <end position="432"/>
    </location>
</feature>